<feature type="transmembrane region" description="Helical" evidence="1">
    <location>
        <begin position="12"/>
        <end position="30"/>
    </location>
</feature>
<dbReference type="RefSeq" id="WP_390189943.1">
    <property type="nucleotide sequence ID" value="NZ_JBHMEP010000001.1"/>
</dbReference>
<dbReference type="EMBL" id="JBHMEP010000001">
    <property type="protein sequence ID" value="MFB9134169.1"/>
    <property type="molecule type" value="Genomic_DNA"/>
</dbReference>
<keyword evidence="1" id="KW-0472">Membrane</keyword>
<reference evidence="2 3" key="1">
    <citation type="submission" date="2024-09" db="EMBL/GenBank/DDBJ databases">
        <authorList>
            <person name="Sun Q."/>
            <person name="Mori K."/>
        </authorList>
    </citation>
    <scope>NUCLEOTIDE SEQUENCE [LARGE SCALE GENOMIC DNA]</scope>
    <source>
        <strain evidence="2 3">CECT 8064</strain>
    </source>
</reference>
<organism evidence="2 3">
    <name type="scientific">Vibrio olivae</name>
    <dbReference type="NCBI Taxonomy" id="1243002"/>
    <lineage>
        <taxon>Bacteria</taxon>
        <taxon>Pseudomonadati</taxon>
        <taxon>Pseudomonadota</taxon>
        <taxon>Gammaproteobacteria</taxon>
        <taxon>Vibrionales</taxon>
        <taxon>Vibrionaceae</taxon>
        <taxon>Vibrio</taxon>
    </lineage>
</organism>
<accession>A0ABV5HIV9</accession>
<name>A0ABV5HIV9_9VIBR</name>
<proteinExistence type="predicted"/>
<sequence length="123" mass="14098">MPAQKLTPGRLAQIIVMLTILVVAFFWRTFTHEPKQETDIQCQISAGRCMLDISEEQIEVQKTRQNSLKIAKPEMDWTLSSAKNSVMNRVNYWEVLLQPQQSDVILTLTNSNNSNYLVTISLD</sequence>
<protein>
    <submittedName>
        <fullName evidence="2">Uncharacterized protein</fullName>
    </submittedName>
</protein>
<keyword evidence="1" id="KW-0812">Transmembrane</keyword>
<keyword evidence="1" id="KW-1133">Transmembrane helix</keyword>
<gene>
    <name evidence="2" type="ORF">ACFFUV_04200</name>
</gene>
<dbReference type="Proteomes" id="UP001589645">
    <property type="component" value="Unassembled WGS sequence"/>
</dbReference>
<keyword evidence="3" id="KW-1185">Reference proteome</keyword>
<evidence type="ECO:0000313" key="3">
    <source>
        <dbReference type="Proteomes" id="UP001589645"/>
    </source>
</evidence>
<comment type="caution">
    <text evidence="2">The sequence shown here is derived from an EMBL/GenBank/DDBJ whole genome shotgun (WGS) entry which is preliminary data.</text>
</comment>
<evidence type="ECO:0000256" key="1">
    <source>
        <dbReference type="SAM" id="Phobius"/>
    </source>
</evidence>
<evidence type="ECO:0000313" key="2">
    <source>
        <dbReference type="EMBL" id="MFB9134169.1"/>
    </source>
</evidence>